<proteinExistence type="predicted"/>
<accession>A0A251ULT7</accession>
<evidence type="ECO:0000256" key="1">
    <source>
        <dbReference type="SAM" id="Phobius"/>
    </source>
</evidence>
<sequence length="58" mass="7128">MFRINYYNKIQKIYYLSTILKQYIFATWHIFSQRIPSWAGFSFLPLHALSHFLFIQKP</sequence>
<dbReference type="AlphaFoldDB" id="A0A251ULT7"/>
<keyword evidence="1" id="KW-0812">Transmembrane</keyword>
<dbReference type="EMBL" id="MNCJ02000320">
    <property type="protein sequence ID" value="KAF5804584.1"/>
    <property type="molecule type" value="Genomic_DNA"/>
</dbReference>
<evidence type="ECO:0000313" key="2">
    <source>
        <dbReference type="EMBL" id="KAF5804584.1"/>
    </source>
</evidence>
<evidence type="ECO:0000313" key="4">
    <source>
        <dbReference type="Proteomes" id="UP000215914"/>
    </source>
</evidence>
<keyword evidence="1" id="KW-1133">Transmembrane helix</keyword>
<evidence type="ECO:0000313" key="3">
    <source>
        <dbReference type="EMBL" id="OTG24295.1"/>
    </source>
</evidence>
<gene>
    <name evidence="3" type="ORF">HannXRQ_Chr05g0135121</name>
    <name evidence="2" type="ORF">HanXRQr2_Chr05g0198771</name>
</gene>
<dbReference type="Gramene" id="mRNA:HanXRQr2_Chr05g0198771">
    <property type="protein sequence ID" value="CDS:HanXRQr2_Chr05g0198771.1"/>
    <property type="gene ID" value="HanXRQr2_Chr05g0198771"/>
</dbReference>
<feature type="transmembrane region" description="Helical" evidence="1">
    <location>
        <begin position="12"/>
        <end position="31"/>
    </location>
</feature>
<keyword evidence="4" id="KW-1185">Reference proteome</keyword>
<organism evidence="3 4">
    <name type="scientific">Helianthus annuus</name>
    <name type="common">Common sunflower</name>
    <dbReference type="NCBI Taxonomy" id="4232"/>
    <lineage>
        <taxon>Eukaryota</taxon>
        <taxon>Viridiplantae</taxon>
        <taxon>Streptophyta</taxon>
        <taxon>Embryophyta</taxon>
        <taxon>Tracheophyta</taxon>
        <taxon>Spermatophyta</taxon>
        <taxon>Magnoliopsida</taxon>
        <taxon>eudicotyledons</taxon>
        <taxon>Gunneridae</taxon>
        <taxon>Pentapetalae</taxon>
        <taxon>asterids</taxon>
        <taxon>campanulids</taxon>
        <taxon>Asterales</taxon>
        <taxon>Asteraceae</taxon>
        <taxon>Asteroideae</taxon>
        <taxon>Heliantheae alliance</taxon>
        <taxon>Heliantheae</taxon>
        <taxon>Helianthus</taxon>
    </lineage>
</organism>
<reference evidence="2 4" key="1">
    <citation type="journal article" date="2017" name="Nature">
        <title>The sunflower genome provides insights into oil metabolism, flowering and Asterid evolution.</title>
        <authorList>
            <person name="Badouin H."/>
            <person name="Gouzy J."/>
            <person name="Grassa C.J."/>
            <person name="Murat F."/>
            <person name="Staton S.E."/>
            <person name="Cottret L."/>
            <person name="Lelandais-Briere C."/>
            <person name="Owens G.L."/>
            <person name="Carrere S."/>
            <person name="Mayjonade B."/>
            <person name="Legrand L."/>
            <person name="Gill N."/>
            <person name="Kane N.C."/>
            <person name="Bowers J.E."/>
            <person name="Hubner S."/>
            <person name="Bellec A."/>
            <person name="Berard A."/>
            <person name="Berges H."/>
            <person name="Blanchet N."/>
            <person name="Boniface M.C."/>
            <person name="Brunel D."/>
            <person name="Catrice O."/>
            <person name="Chaidir N."/>
            <person name="Claudel C."/>
            <person name="Donnadieu C."/>
            <person name="Faraut T."/>
            <person name="Fievet G."/>
            <person name="Helmstetter N."/>
            <person name="King M."/>
            <person name="Knapp S.J."/>
            <person name="Lai Z."/>
            <person name="Le Paslier M.C."/>
            <person name="Lippi Y."/>
            <person name="Lorenzon L."/>
            <person name="Mandel J.R."/>
            <person name="Marage G."/>
            <person name="Marchand G."/>
            <person name="Marquand E."/>
            <person name="Bret-Mestries E."/>
            <person name="Morien E."/>
            <person name="Nambeesan S."/>
            <person name="Nguyen T."/>
            <person name="Pegot-Espagnet P."/>
            <person name="Pouilly N."/>
            <person name="Raftis F."/>
            <person name="Sallet E."/>
            <person name="Schiex T."/>
            <person name="Thomas J."/>
            <person name="Vandecasteele C."/>
            <person name="Vares D."/>
            <person name="Vear F."/>
            <person name="Vautrin S."/>
            <person name="Crespi M."/>
            <person name="Mangin B."/>
            <person name="Burke J.M."/>
            <person name="Salse J."/>
            <person name="Munos S."/>
            <person name="Vincourt P."/>
            <person name="Rieseberg L.H."/>
            <person name="Langlade N.B."/>
        </authorList>
    </citation>
    <scope>NUCLEOTIDE SEQUENCE [LARGE SCALE GENOMIC DNA]</scope>
    <source>
        <strain evidence="4">cv. SF193</strain>
        <tissue evidence="2">Leaves</tissue>
    </source>
</reference>
<dbReference type="InParanoid" id="A0A251ULT7"/>
<reference evidence="3" key="2">
    <citation type="submission" date="2017-02" db="EMBL/GenBank/DDBJ databases">
        <title>Sunflower complete genome.</title>
        <authorList>
            <person name="Langlade N."/>
            <person name="Munos S."/>
        </authorList>
    </citation>
    <scope>NUCLEOTIDE SEQUENCE [LARGE SCALE GENOMIC DNA]</scope>
    <source>
        <tissue evidence="3">Leaves</tissue>
    </source>
</reference>
<keyword evidence="1" id="KW-0472">Membrane</keyword>
<dbReference type="EMBL" id="CM007894">
    <property type="protein sequence ID" value="OTG24295.1"/>
    <property type="molecule type" value="Genomic_DNA"/>
</dbReference>
<name>A0A251ULT7_HELAN</name>
<protein>
    <submittedName>
        <fullName evidence="3">Uncharacterized protein</fullName>
    </submittedName>
</protein>
<dbReference type="Proteomes" id="UP000215914">
    <property type="component" value="Chromosome 5"/>
</dbReference>
<reference evidence="2" key="3">
    <citation type="submission" date="2020-06" db="EMBL/GenBank/DDBJ databases">
        <title>Helianthus annuus Genome sequencing and assembly Release 2.</title>
        <authorList>
            <person name="Gouzy J."/>
            <person name="Langlade N."/>
            <person name="Munos S."/>
        </authorList>
    </citation>
    <scope>NUCLEOTIDE SEQUENCE</scope>
    <source>
        <tissue evidence="2">Leaves</tissue>
    </source>
</reference>